<dbReference type="PANTHER" id="PTHR33265:SF8">
    <property type="entry name" value="AVR9_CF-9 RAPIDLY ELICITED PROTEIN 146"/>
    <property type="match status" value="1"/>
</dbReference>
<comment type="caution">
    <text evidence="1">The sequence shown here is derived from an EMBL/GenBank/DDBJ whole genome shotgun (WGS) entry which is preliminary data.</text>
</comment>
<sequence>MENNVPIITKRVWSMIRVALFMLRKGISKGKLMMDLNMMVKRRSKLAGKAITNLMFHHHHGGSTSSRRNDTRLSTTREYEFSCSNTPNYKFALNNKRHNFFTCAHAPLTKEDDIVTVNAVKAVLESMVNNNEVIVEASPALPGFGRTPKARQLRVTDSPFPLHDTDADAEVDKAADAFIRRFYSQLRKQD</sequence>
<dbReference type="Pfam" id="PF05553">
    <property type="entry name" value="DUF761"/>
    <property type="match status" value="1"/>
</dbReference>
<evidence type="ECO:0000313" key="2">
    <source>
        <dbReference type="Proteomes" id="UP000265566"/>
    </source>
</evidence>
<accession>A0A396GFY0</accession>
<gene>
    <name evidence="1" type="ORF">MtrunA17_Chr8g0340451</name>
</gene>
<protein>
    <recommendedName>
        <fullName evidence="3">Avr9/Cf-9 rapidly elicited protein</fullName>
    </recommendedName>
</protein>
<dbReference type="Gramene" id="rna45117">
    <property type="protein sequence ID" value="RHN39121.1"/>
    <property type="gene ID" value="gene45117"/>
</dbReference>
<evidence type="ECO:0000313" key="1">
    <source>
        <dbReference type="EMBL" id="RHN39121.1"/>
    </source>
</evidence>
<dbReference type="EMBL" id="PSQE01000008">
    <property type="protein sequence ID" value="RHN39121.1"/>
    <property type="molecule type" value="Genomic_DNA"/>
</dbReference>
<organism evidence="1 2">
    <name type="scientific">Medicago truncatula</name>
    <name type="common">Barrel medic</name>
    <name type="synonym">Medicago tribuloides</name>
    <dbReference type="NCBI Taxonomy" id="3880"/>
    <lineage>
        <taxon>Eukaryota</taxon>
        <taxon>Viridiplantae</taxon>
        <taxon>Streptophyta</taxon>
        <taxon>Embryophyta</taxon>
        <taxon>Tracheophyta</taxon>
        <taxon>Spermatophyta</taxon>
        <taxon>Magnoliopsida</taxon>
        <taxon>eudicotyledons</taxon>
        <taxon>Gunneridae</taxon>
        <taxon>Pentapetalae</taxon>
        <taxon>rosids</taxon>
        <taxon>fabids</taxon>
        <taxon>Fabales</taxon>
        <taxon>Fabaceae</taxon>
        <taxon>Papilionoideae</taxon>
        <taxon>50 kb inversion clade</taxon>
        <taxon>NPAAA clade</taxon>
        <taxon>Hologalegina</taxon>
        <taxon>IRL clade</taxon>
        <taxon>Trifolieae</taxon>
        <taxon>Medicago</taxon>
    </lineage>
</organism>
<dbReference type="InterPro" id="IPR008480">
    <property type="entry name" value="DUF761_pln"/>
</dbReference>
<name>A0A396GFY0_MEDTR</name>
<evidence type="ECO:0008006" key="3">
    <source>
        <dbReference type="Google" id="ProtNLM"/>
    </source>
</evidence>
<proteinExistence type="predicted"/>
<reference evidence="2" key="1">
    <citation type="journal article" date="2018" name="Nat. Plants">
        <title>Whole-genome landscape of Medicago truncatula symbiotic genes.</title>
        <authorList>
            <person name="Pecrix Y."/>
            <person name="Staton S.E."/>
            <person name="Sallet E."/>
            <person name="Lelandais-Briere C."/>
            <person name="Moreau S."/>
            <person name="Carrere S."/>
            <person name="Blein T."/>
            <person name="Jardinaud M.F."/>
            <person name="Latrasse D."/>
            <person name="Zouine M."/>
            <person name="Zahm M."/>
            <person name="Kreplak J."/>
            <person name="Mayjonade B."/>
            <person name="Satge C."/>
            <person name="Perez M."/>
            <person name="Cauet S."/>
            <person name="Marande W."/>
            <person name="Chantry-Darmon C."/>
            <person name="Lopez-Roques C."/>
            <person name="Bouchez O."/>
            <person name="Berard A."/>
            <person name="Debelle F."/>
            <person name="Munos S."/>
            <person name="Bendahmane A."/>
            <person name="Berges H."/>
            <person name="Niebel A."/>
            <person name="Buitink J."/>
            <person name="Frugier F."/>
            <person name="Benhamed M."/>
            <person name="Crespi M."/>
            <person name="Gouzy J."/>
            <person name="Gamas P."/>
        </authorList>
    </citation>
    <scope>NUCLEOTIDE SEQUENCE [LARGE SCALE GENOMIC DNA]</scope>
    <source>
        <strain evidence="2">cv. Jemalong A17</strain>
    </source>
</reference>
<dbReference type="OrthoDB" id="696337at2759"/>
<dbReference type="Proteomes" id="UP000265566">
    <property type="component" value="Chromosome 8"/>
</dbReference>
<dbReference type="AlphaFoldDB" id="A0A396GFY0"/>
<dbReference type="PANTHER" id="PTHR33265">
    <property type="entry name" value="AVR9/CF-9 RAPIDLY ELICITED PROTEIN-RELATED"/>
    <property type="match status" value="1"/>
</dbReference>